<dbReference type="CDD" id="cd07197">
    <property type="entry name" value="nitrilase"/>
    <property type="match status" value="1"/>
</dbReference>
<dbReference type="EC" id="3.5.1.53" evidence="3"/>
<keyword evidence="4" id="KW-1185">Reference proteome</keyword>
<gene>
    <name evidence="3" type="ORF">F4554_005558</name>
</gene>
<protein>
    <submittedName>
        <fullName evidence="3">N-carbamoylputrescine amidase</fullName>
        <ecNumber evidence="3">3.5.1.53</ecNumber>
    </submittedName>
</protein>
<sequence length="264" mass="28200">MDDVSSTIWSGSPVQAALAVHRVVADSAANMTSIMKMTEEAADKGAGLVVFSETALTGFVGKDDPAHDRLLAQPVPGPATAQLGALSRECDVWIAIGLYERLGGAGNERLYDSAILVGPDGGIHLHYRRISPQWHGGDPQVYCQGTDVPMASTPFGTCAFLICGDLFDDELLQRVRRLELNWLLFPFARSYDSEVADAGQREREERLICARRAARAGVGALMVNYLAEPDTPHGCFGGAIAVAPDGAIISDLPPGHEGLLMIDL</sequence>
<dbReference type="InterPro" id="IPR003010">
    <property type="entry name" value="C-N_Hydrolase"/>
</dbReference>
<dbReference type="RefSeq" id="WP_179790344.1">
    <property type="nucleotide sequence ID" value="NZ_BAAARR010000031.1"/>
</dbReference>
<dbReference type="PROSITE" id="PS50263">
    <property type="entry name" value="CN_HYDROLASE"/>
    <property type="match status" value="1"/>
</dbReference>
<name>A0A852ZVC7_9ACTN</name>
<dbReference type="InterPro" id="IPR050345">
    <property type="entry name" value="Aliph_Amidase/BUP"/>
</dbReference>
<keyword evidence="1 3" id="KW-0378">Hydrolase</keyword>
<evidence type="ECO:0000256" key="1">
    <source>
        <dbReference type="ARBA" id="ARBA00022801"/>
    </source>
</evidence>
<dbReference type="PANTHER" id="PTHR43674:SF2">
    <property type="entry name" value="BETA-UREIDOPROPIONASE"/>
    <property type="match status" value="1"/>
</dbReference>
<feature type="domain" description="CN hydrolase" evidence="2">
    <location>
        <begin position="14"/>
        <end position="264"/>
    </location>
</feature>
<dbReference type="Pfam" id="PF00795">
    <property type="entry name" value="CN_hydrolase"/>
    <property type="match status" value="1"/>
</dbReference>
<dbReference type="InterPro" id="IPR036526">
    <property type="entry name" value="C-N_Hydrolase_sf"/>
</dbReference>
<evidence type="ECO:0000313" key="3">
    <source>
        <dbReference type="EMBL" id="NYH92920.1"/>
    </source>
</evidence>
<comment type="caution">
    <text evidence="3">The sequence shown here is derived from an EMBL/GenBank/DDBJ whole genome shotgun (WGS) entry which is preliminary data.</text>
</comment>
<dbReference type="Gene3D" id="3.60.110.10">
    <property type="entry name" value="Carbon-nitrogen hydrolase"/>
    <property type="match status" value="1"/>
</dbReference>
<reference evidence="3 4" key="1">
    <citation type="submission" date="2020-07" db="EMBL/GenBank/DDBJ databases">
        <title>Sequencing the genomes of 1000 actinobacteria strains.</title>
        <authorList>
            <person name="Klenk H.-P."/>
        </authorList>
    </citation>
    <scope>NUCLEOTIDE SEQUENCE [LARGE SCALE GENOMIC DNA]</scope>
    <source>
        <strain evidence="3 4">DSM 18448</strain>
    </source>
</reference>
<dbReference type="SUPFAM" id="SSF56317">
    <property type="entry name" value="Carbon-nitrogen hydrolase"/>
    <property type="match status" value="1"/>
</dbReference>
<accession>A0A852ZVC7</accession>
<dbReference type="PANTHER" id="PTHR43674">
    <property type="entry name" value="NITRILASE C965.09-RELATED"/>
    <property type="match status" value="1"/>
</dbReference>
<dbReference type="GO" id="GO:0050126">
    <property type="term" value="F:N-carbamoylputrescine amidase activity"/>
    <property type="evidence" value="ECO:0007669"/>
    <property type="project" value="UniProtKB-EC"/>
</dbReference>
<proteinExistence type="predicted"/>
<evidence type="ECO:0000313" key="4">
    <source>
        <dbReference type="Proteomes" id="UP000579605"/>
    </source>
</evidence>
<dbReference type="AlphaFoldDB" id="A0A852ZVC7"/>
<dbReference type="EMBL" id="JACBZH010000001">
    <property type="protein sequence ID" value="NYH92920.1"/>
    <property type="molecule type" value="Genomic_DNA"/>
</dbReference>
<dbReference type="Proteomes" id="UP000579605">
    <property type="component" value="Unassembled WGS sequence"/>
</dbReference>
<evidence type="ECO:0000259" key="2">
    <source>
        <dbReference type="PROSITE" id="PS50263"/>
    </source>
</evidence>
<organism evidence="3 4">
    <name type="scientific">Actinopolymorpha rutila</name>
    <dbReference type="NCBI Taxonomy" id="446787"/>
    <lineage>
        <taxon>Bacteria</taxon>
        <taxon>Bacillati</taxon>
        <taxon>Actinomycetota</taxon>
        <taxon>Actinomycetes</taxon>
        <taxon>Propionibacteriales</taxon>
        <taxon>Actinopolymorphaceae</taxon>
        <taxon>Actinopolymorpha</taxon>
    </lineage>
</organism>